<keyword evidence="3" id="KW-0436">Ligase</keyword>
<dbReference type="Pfam" id="PF00501">
    <property type="entry name" value="AMP-binding"/>
    <property type="match status" value="1"/>
</dbReference>
<keyword evidence="7" id="KW-1185">Reference proteome</keyword>
<comment type="subcellular location">
    <subcellularLocation>
        <location evidence="1">Peroxisome</location>
    </subcellularLocation>
</comment>
<dbReference type="AlphaFoldDB" id="A0A183J8U5"/>
<name>A0A183J8U5_9BILA</name>
<comment type="similarity">
    <text evidence="2">Belongs to the ATP-dependent AMP-binding enzyme family.</text>
</comment>
<dbReference type="InterPro" id="IPR042099">
    <property type="entry name" value="ANL_N_sf"/>
</dbReference>
<dbReference type="PANTHER" id="PTHR24096">
    <property type="entry name" value="LONG-CHAIN-FATTY-ACID--COA LIGASE"/>
    <property type="match status" value="1"/>
</dbReference>
<dbReference type="Gene3D" id="3.40.50.12780">
    <property type="entry name" value="N-terminal domain of ligase-like"/>
    <property type="match status" value="1"/>
</dbReference>
<evidence type="ECO:0000256" key="2">
    <source>
        <dbReference type="ARBA" id="ARBA00006432"/>
    </source>
</evidence>
<gene>
    <name evidence="6" type="ORF">SBAD_LOCUS12293</name>
</gene>
<evidence type="ECO:0000313" key="8">
    <source>
        <dbReference type="WBParaSite" id="SBAD_0001269901-mRNA-1"/>
    </source>
</evidence>
<sequence length="276" mass="30944">MPLRSQLPQPLIQDVPLHELLLQSLRSHDPQTVLFITSETGRKYTAADILTAANGVASALFTKGLRKGDVVAYCMYNCPQVAAALIGTWMCGGVISGINPDYTKTEFQKCFRMCDAKFVITQKALLKEIHESAIYQGSMIKMIFLMDEDEDNLTSLPEQVTQLGATAAKVQLVPIPPIKFWTKTDLSLMLFSSGTTGPPKAVMLSHYGPCAWTQIMRNMPILILPTCRDHIIAYLPYFHIFGIYTLLNCLDIGFCSVTMEKFKFETFLQLLQQYKV</sequence>
<keyword evidence="4" id="KW-0576">Peroxisome</keyword>
<evidence type="ECO:0000256" key="1">
    <source>
        <dbReference type="ARBA" id="ARBA00004275"/>
    </source>
</evidence>
<dbReference type="PANTHER" id="PTHR24096:SF149">
    <property type="entry name" value="AMP-BINDING DOMAIN-CONTAINING PROTEIN-RELATED"/>
    <property type="match status" value="1"/>
</dbReference>
<dbReference type="WBParaSite" id="SBAD_0001269901-mRNA-1">
    <property type="protein sequence ID" value="SBAD_0001269901-mRNA-1"/>
    <property type="gene ID" value="SBAD_0001269901"/>
</dbReference>
<dbReference type="EMBL" id="UZAM01017397">
    <property type="protein sequence ID" value="VDP47129.1"/>
    <property type="molecule type" value="Genomic_DNA"/>
</dbReference>
<evidence type="ECO:0000256" key="4">
    <source>
        <dbReference type="ARBA" id="ARBA00023140"/>
    </source>
</evidence>
<organism evidence="8">
    <name type="scientific">Soboliphyme baturini</name>
    <dbReference type="NCBI Taxonomy" id="241478"/>
    <lineage>
        <taxon>Eukaryota</taxon>
        <taxon>Metazoa</taxon>
        <taxon>Ecdysozoa</taxon>
        <taxon>Nematoda</taxon>
        <taxon>Enoplea</taxon>
        <taxon>Dorylaimia</taxon>
        <taxon>Dioctophymatida</taxon>
        <taxon>Dioctophymatoidea</taxon>
        <taxon>Soboliphymatidae</taxon>
        <taxon>Soboliphyme</taxon>
    </lineage>
</organism>
<evidence type="ECO:0000259" key="5">
    <source>
        <dbReference type="Pfam" id="PF00501"/>
    </source>
</evidence>
<evidence type="ECO:0000313" key="6">
    <source>
        <dbReference type="EMBL" id="VDP47129.1"/>
    </source>
</evidence>
<accession>A0A183J8U5</accession>
<protein>
    <submittedName>
        <fullName evidence="8">AMP-binding domain-containing protein</fullName>
    </submittedName>
</protein>
<reference evidence="8" key="1">
    <citation type="submission" date="2016-06" db="UniProtKB">
        <authorList>
            <consortium name="WormBaseParasite"/>
        </authorList>
    </citation>
    <scope>IDENTIFICATION</scope>
</reference>
<feature type="domain" description="AMP-dependent synthetase/ligase" evidence="5">
    <location>
        <begin position="32"/>
        <end position="276"/>
    </location>
</feature>
<dbReference type="GO" id="GO:0005777">
    <property type="term" value="C:peroxisome"/>
    <property type="evidence" value="ECO:0007669"/>
    <property type="project" value="UniProtKB-SubCell"/>
</dbReference>
<dbReference type="Proteomes" id="UP000270296">
    <property type="component" value="Unassembled WGS sequence"/>
</dbReference>
<dbReference type="SUPFAM" id="SSF56801">
    <property type="entry name" value="Acetyl-CoA synthetase-like"/>
    <property type="match status" value="1"/>
</dbReference>
<dbReference type="PROSITE" id="PS00455">
    <property type="entry name" value="AMP_BINDING"/>
    <property type="match status" value="1"/>
</dbReference>
<dbReference type="InterPro" id="IPR020845">
    <property type="entry name" value="AMP-binding_CS"/>
</dbReference>
<reference evidence="6 7" key="2">
    <citation type="submission" date="2018-11" db="EMBL/GenBank/DDBJ databases">
        <authorList>
            <consortium name="Pathogen Informatics"/>
        </authorList>
    </citation>
    <scope>NUCLEOTIDE SEQUENCE [LARGE SCALE GENOMIC DNA]</scope>
</reference>
<dbReference type="OrthoDB" id="10253869at2759"/>
<dbReference type="InterPro" id="IPR000873">
    <property type="entry name" value="AMP-dep_synth/lig_dom"/>
</dbReference>
<evidence type="ECO:0000313" key="7">
    <source>
        <dbReference type="Proteomes" id="UP000270296"/>
    </source>
</evidence>
<proteinExistence type="inferred from homology"/>
<dbReference type="GO" id="GO:0016405">
    <property type="term" value="F:CoA-ligase activity"/>
    <property type="evidence" value="ECO:0007669"/>
    <property type="project" value="TreeGrafter"/>
</dbReference>
<evidence type="ECO:0000256" key="3">
    <source>
        <dbReference type="ARBA" id="ARBA00022598"/>
    </source>
</evidence>